<proteinExistence type="predicted"/>
<evidence type="ECO:0000313" key="3">
    <source>
        <dbReference type="Proteomes" id="UP001365542"/>
    </source>
</evidence>
<feature type="compositionally biased region" description="Basic and acidic residues" evidence="1">
    <location>
        <begin position="191"/>
        <end position="201"/>
    </location>
</feature>
<organism evidence="2 3">
    <name type="scientific">Orbilia ellipsospora</name>
    <dbReference type="NCBI Taxonomy" id="2528407"/>
    <lineage>
        <taxon>Eukaryota</taxon>
        <taxon>Fungi</taxon>
        <taxon>Dikarya</taxon>
        <taxon>Ascomycota</taxon>
        <taxon>Pezizomycotina</taxon>
        <taxon>Orbiliomycetes</taxon>
        <taxon>Orbiliales</taxon>
        <taxon>Orbiliaceae</taxon>
        <taxon>Orbilia</taxon>
    </lineage>
</organism>
<evidence type="ECO:0000313" key="2">
    <source>
        <dbReference type="EMBL" id="KAK6537111.1"/>
    </source>
</evidence>
<dbReference type="Proteomes" id="UP001365542">
    <property type="component" value="Unassembled WGS sequence"/>
</dbReference>
<feature type="region of interest" description="Disordered" evidence="1">
    <location>
        <begin position="174"/>
        <end position="201"/>
    </location>
</feature>
<evidence type="ECO:0000256" key="1">
    <source>
        <dbReference type="SAM" id="MobiDB-lite"/>
    </source>
</evidence>
<reference evidence="2 3" key="1">
    <citation type="submission" date="2019-10" db="EMBL/GenBank/DDBJ databases">
        <authorList>
            <person name="Palmer J.M."/>
        </authorList>
    </citation>
    <scope>NUCLEOTIDE SEQUENCE [LARGE SCALE GENOMIC DNA]</scope>
    <source>
        <strain evidence="2 3">TWF694</strain>
    </source>
</reference>
<accession>A0AAV9X689</accession>
<dbReference type="EMBL" id="JAVHJO010000009">
    <property type="protein sequence ID" value="KAK6537111.1"/>
    <property type="molecule type" value="Genomic_DNA"/>
</dbReference>
<comment type="caution">
    <text evidence="2">The sequence shown here is derived from an EMBL/GenBank/DDBJ whole genome shotgun (WGS) entry which is preliminary data.</text>
</comment>
<name>A0AAV9X689_9PEZI</name>
<protein>
    <submittedName>
        <fullName evidence="2">Uncharacterized protein</fullName>
    </submittedName>
</protein>
<gene>
    <name evidence="2" type="ORF">TWF694_011310</name>
</gene>
<sequence>MDMRVQTRHDASGIRKGLDTSYIKMTLWKTYKSQSGELVNVKGIPSEQLVSLNPSPHEYFAAEFEIPGIIKPGSPKAQNPLVNFSWKESLSDMGAKFQDMPLEELRQELERRNTSHGYSFTPPISEYGSDIDMSDDKYHRDWSRYYYYWGAFSANDESDEEWEGSGQYRRLATTMNGKNANGGKAVQEGDLLPKKQERKVT</sequence>
<keyword evidence="3" id="KW-1185">Reference proteome</keyword>
<dbReference type="AlphaFoldDB" id="A0AAV9X689"/>